<dbReference type="InterPro" id="IPR005135">
    <property type="entry name" value="Endo/exonuclease/phosphatase"/>
</dbReference>
<dbReference type="SUPFAM" id="SSF56219">
    <property type="entry name" value="DNase I-like"/>
    <property type="match status" value="1"/>
</dbReference>
<accession>A0AAW1YQ03</accession>
<dbReference type="PANTHER" id="PTHR46890:SF48">
    <property type="entry name" value="RNA-DIRECTED DNA POLYMERASE"/>
    <property type="match status" value="1"/>
</dbReference>
<reference evidence="2 3" key="1">
    <citation type="journal article" date="2023" name="G3 (Bethesda)">
        <title>A chromosome-length genome assembly and annotation of blackberry (Rubus argutus, cv. 'Hillquist').</title>
        <authorList>
            <person name="Bruna T."/>
            <person name="Aryal R."/>
            <person name="Dudchenko O."/>
            <person name="Sargent D.J."/>
            <person name="Mead D."/>
            <person name="Buti M."/>
            <person name="Cavallini A."/>
            <person name="Hytonen T."/>
            <person name="Andres J."/>
            <person name="Pham M."/>
            <person name="Weisz D."/>
            <person name="Mascagni F."/>
            <person name="Usai G."/>
            <person name="Natali L."/>
            <person name="Bassil N."/>
            <person name="Fernandez G.E."/>
            <person name="Lomsadze A."/>
            <person name="Armour M."/>
            <person name="Olukolu B."/>
            <person name="Poorten T."/>
            <person name="Britton C."/>
            <person name="Davik J."/>
            <person name="Ashrafi H."/>
            <person name="Aiden E.L."/>
            <person name="Borodovsky M."/>
            <person name="Worthington M."/>
        </authorList>
    </citation>
    <scope>NUCLEOTIDE SEQUENCE [LARGE SCALE GENOMIC DNA]</scope>
    <source>
        <strain evidence="2">PI 553951</strain>
    </source>
</reference>
<dbReference type="InterPro" id="IPR052343">
    <property type="entry name" value="Retrotransposon-Effector_Assoc"/>
</dbReference>
<sequence>MIHLSWSCRGLGNPLTVKHLREITQSHNPVMVFLSETHQHNHYVNKVRKKFSYYMCVNVDPIDTAGGLSLWWKPDVSVEVHFSTKNIIDTTVSFIRSNTKARITWVYGPPYYSDKATFWNSWSNKKRDDGIPWLVIGDLNELLWQHEVEGGVPWSPNRRQFLKLFLDSNCLFDIGYKGQQFTWAKKDFGEVVLQECLDRGLKLDQLQSMWPDTSMVEQGDISHQFSTLWDIEEKKWHQRSRINGLQAGDSNTRFFHLTTLFRRQRNRILKIANEDGVWIIGEKLVRKAFEAQFKCVYTSLGPRDWGDSLSGILPLVTADMNRDLTAPFSLEEVKTAVFQIGALKSPGPDGFSGLFYHKYWEVVNKVVFNTSKDFHRGGVSIQDLNQTHIAPIPKIPNPEKTSHFRPISLCNNSYKILSKILANRMKVILPSIISHNQNAFVPG</sequence>
<name>A0AAW1YQ03_RUBAR</name>
<organism evidence="2 3">
    <name type="scientific">Rubus argutus</name>
    <name type="common">Southern blackberry</name>
    <dbReference type="NCBI Taxonomy" id="59490"/>
    <lineage>
        <taxon>Eukaryota</taxon>
        <taxon>Viridiplantae</taxon>
        <taxon>Streptophyta</taxon>
        <taxon>Embryophyta</taxon>
        <taxon>Tracheophyta</taxon>
        <taxon>Spermatophyta</taxon>
        <taxon>Magnoliopsida</taxon>
        <taxon>eudicotyledons</taxon>
        <taxon>Gunneridae</taxon>
        <taxon>Pentapetalae</taxon>
        <taxon>rosids</taxon>
        <taxon>fabids</taxon>
        <taxon>Rosales</taxon>
        <taxon>Rosaceae</taxon>
        <taxon>Rosoideae</taxon>
        <taxon>Rosoideae incertae sedis</taxon>
        <taxon>Rubus</taxon>
    </lineage>
</organism>
<dbReference type="GO" id="GO:0003824">
    <property type="term" value="F:catalytic activity"/>
    <property type="evidence" value="ECO:0007669"/>
    <property type="project" value="InterPro"/>
</dbReference>
<dbReference type="InterPro" id="IPR036691">
    <property type="entry name" value="Endo/exonu/phosph_ase_sf"/>
</dbReference>
<proteinExistence type="predicted"/>
<gene>
    <name evidence="2" type="ORF">M0R45_006275</name>
</gene>
<dbReference type="Pfam" id="PF03372">
    <property type="entry name" value="Exo_endo_phos"/>
    <property type="match status" value="1"/>
</dbReference>
<feature type="domain" description="Endonuclease/exonuclease/phosphatase" evidence="1">
    <location>
        <begin position="4"/>
        <end position="147"/>
    </location>
</feature>
<dbReference type="EMBL" id="JBEDUW010000001">
    <property type="protein sequence ID" value="KAK9950807.1"/>
    <property type="molecule type" value="Genomic_DNA"/>
</dbReference>
<dbReference type="AlphaFoldDB" id="A0AAW1YQ03"/>
<evidence type="ECO:0000313" key="3">
    <source>
        <dbReference type="Proteomes" id="UP001457282"/>
    </source>
</evidence>
<protein>
    <recommendedName>
        <fullName evidence="1">Endonuclease/exonuclease/phosphatase domain-containing protein</fullName>
    </recommendedName>
</protein>
<dbReference type="PANTHER" id="PTHR46890">
    <property type="entry name" value="NON-LTR RETROLELEMENT REVERSE TRANSCRIPTASE-LIKE PROTEIN-RELATED"/>
    <property type="match status" value="1"/>
</dbReference>
<comment type="caution">
    <text evidence="2">The sequence shown here is derived from an EMBL/GenBank/DDBJ whole genome shotgun (WGS) entry which is preliminary data.</text>
</comment>
<dbReference type="Proteomes" id="UP001457282">
    <property type="component" value="Unassembled WGS sequence"/>
</dbReference>
<evidence type="ECO:0000313" key="2">
    <source>
        <dbReference type="EMBL" id="KAK9950807.1"/>
    </source>
</evidence>
<dbReference type="Gene3D" id="3.60.10.10">
    <property type="entry name" value="Endonuclease/exonuclease/phosphatase"/>
    <property type="match status" value="1"/>
</dbReference>
<evidence type="ECO:0000259" key="1">
    <source>
        <dbReference type="Pfam" id="PF03372"/>
    </source>
</evidence>
<keyword evidence="3" id="KW-1185">Reference proteome</keyword>